<dbReference type="Proteomes" id="UP000053815">
    <property type="component" value="Unassembled WGS sequence"/>
</dbReference>
<reference evidence="1" key="1">
    <citation type="submission" date="2014-09" db="EMBL/GenBank/DDBJ databases">
        <title>Draft genome sequence of an oleaginous Mucoromycotina fungus Mucor ambiguus NBRC6742.</title>
        <authorList>
            <person name="Takeda I."/>
            <person name="Yamane N."/>
            <person name="Morita T."/>
            <person name="Tamano K."/>
            <person name="Machida M."/>
            <person name="Baker S."/>
            <person name="Koike H."/>
        </authorList>
    </citation>
    <scope>NUCLEOTIDE SEQUENCE</scope>
    <source>
        <strain evidence="1">NBRC 6742</strain>
    </source>
</reference>
<evidence type="ECO:0000313" key="1">
    <source>
        <dbReference type="EMBL" id="GAN10898.1"/>
    </source>
</evidence>
<dbReference type="InterPro" id="IPR012674">
    <property type="entry name" value="Calycin"/>
</dbReference>
<organism evidence="1">
    <name type="scientific">Mucor ambiguus</name>
    <dbReference type="NCBI Taxonomy" id="91626"/>
    <lineage>
        <taxon>Eukaryota</taxon>
        <taxon>Fungi</taxon>
        <taxon>Fungi incertae sedis</taxon>
        <taxon>Mucoromycota</taxon>
        <taxon>Mucoromycotina</taxon>
        <taxon>Mucoromycetes</taxon>
        <taxon>Mucorales</taxon>
        <taxon>Mucorineae</taxon>
        <taxon>Mucoraceae</taxon>
        <taxon>Mucor</taxon>
    </lineage>
</organism>
<gene>
    <name evidence="1" type="ORF">MAM1_0425d10448</name>
</gene>
<protein>
    <recommendedName>
        <fullName evidence="3">Phenolic acid decarboxylase</fullName>
    </recommendedName>
</protein>
<dbReference type="Gene3D" id="2.40.128.20">
    <property type="match status" value="1"/>
</dbReference>
<dbReference type="EMBL" id="DF836714">
    <property type="protein sequence ID" value="GAN10898.1"/>
    <property type="molecule type" value="Genomic_DNA"/>
</dbReference>
<dbReference type="AlphaFoldDB" id="A0A0C9N8D2"/>
<evidence type="ECO:0000313" key="2">
    <source>
        <dbReference type="Proteomes" id="UP000053815"/>
    </source>
</evidence>
<accession>A0A0C9N8D2</accession>
<name>A0A0C9N8D2_9FUNG</name>
<dbReference type="InterPro" id="IPR008729">
    <property type="entry name" value="PA_de_COase"/>
</dbReference>
<sequence>MNQELSEIIGKHIVYKYGGLGVYEAYFQSDQLLVYSIHGGPMKGRSNYQKAYYQKIRDHIYNISWIEETGTIVTITVDLELKKVHCFIAFSQGHWEKNEEAHGDKRNPADLERWRALAKIGDHTTRVVHLDVAPIIDIYDGPGELKPVTMDMPFF</sequence>
<dbReference type="Pfam" id="PF05870">
    <property type="entry name" value="PA_decarbox"/>
    <property type="match status" value="1"/>
</dbReference>
<dbReference type="GO" id="GO:0016831">
    <property type="term" value="F:carboxy-lyase activity"/>
    <property type="evidence" value="ECO:0007669"/>
    <property type="project" value="InterPro"/>
</dbReference>
<keyword evidence="2" id="KW-1185">Reference proteome</keyword>
<dbReference type="SUPFAM" id="SSF50814">
    <property type="entry name" value="Lipocalins"/>
    <property type="match status" value="1"/>
</dbReference>
<evidence type="ECO:0008006" key="3">
    <source>
        <dbReference type="Google" id="ProtNLM"/>
    </source>
</evidence>
<dbReference type="PANTHER" id="PTHR40087:SF1">
    <property type="entry name" value="PHENOLIC ACID DECARBOXYLASE PADC"/>
    <property type="match status" value="1"/>
</dbReference>
<dbReference type="PANTHER" id="PTHR40087">
    <property type="entry name" value="PHENOLIC ACID DECARBOXYLASE PADC"/>
    <property type="match status" value="1"/>
</dbReference>
<proteinExistence type="predicted"/>
<dbReference type="OrthoDB" id="4415004at2759"/>